<dbReference type="InterPro" id="IPR026776">
    <property type="entry name" value="UPF0729_C18orf32-like"/>
</dbReference>
<accession>A0AA40GE19</accession>
<feature type="transmembrane region" description="Helical" evidence="1">
    <location>
        <begin position="484"/>
        <end position="503"/>
    </location>
</feature>
<dbReference type="Pfam" id="PF14975">
    <property type="entry name" value="DUF4512"/>
    <property type="match status" value="1"/>
</dbReference>
<reference evidence="2" key="1">
    <citation type="submission" date="2021-10" db="EMBL/GenBank/DDBJ databases">
        <title>Melipona bicolor Genome sequencing and assembly.</title>
        <authorList>
            <person name="Araujo N.S."/>
            <person name="Arias M.C."/>
        </authorList>
    </citation>
    <scope>NUCLEOTIDE SEQUENCE</scope>
    <source>
        <strain evidence="2">USP_2M_L1-L4_2017</strain>
        <tissue evidence="2">Whole body</tissue>
    </source>
</reference>
<keyword evidence="1" id="KW-0472">Membrane</keyword>
<feature type="transmembrane region" description="Helical" evidence="1">
    <location>
        <begin position="523"/>
        <end position="546"/>
    </location>
</feature>
<keyword evidence="1" id="KW-1133">Transmembrane helix</keyword>
<keyword evidence="1" id="KW-0812">Transmembrane</keyword>
<dbReference type="Proteomes" id="UP001177670">
    <property type="component" value="Unassembled WGS sequence"/>
</dbReference>
<protein>
    <submittedName>
        <fullName evidence="2">Uncharacterized protein</fullName>
    </submittedName>
</protein>
<evidence type="ECO:0000256" key="1">
    <source>
        <dbReference type="SAM" id="Phobius"/>
    </source>
</evidence>
<evidence type="ECO:0000313" key="2">
    <source>
        <dbReference type="EMBL" id="KAK1136103.1"/>
    </source>
</evidence>
<evidence type="ECO:0000313" key="3">
    <source>
        <dbReference type="Proteomes" id="UP001177670"/>
    </source>
</evidence>
<name>A0AA40GE19_9HYME</name>
<keyword evidence="3" id="KW-1185">Reference proteome</keyword>
<proteinExistence type="predicted"/>
<dbReference type="AlphaFoldDB" id="A0AA40GE19"/>
<dbReference type="EMBL" id="JAHYIQ010000001">
    <property type="protein sequence ID" value="KAK1136103.1"/>
    <property type="molecule type" value="Genomic_DNA"/>
</dbReference>
<organism evidence="2 3">
    <name type="scientific">Melipona bicolor</name>
    <dbReference type="NCBI Taxonomy" id="60889"/>
    <lineage>
        <taxon>Eukaryota</taxon>
        <taxon>Metazoa</taxon>
        <taxon>Ecdysozoa</taxon>
        <taxon>Arthropoda</taxon>
        <taxon>Hexapoda</taxon>
        <taxon>Insecta</taxon>
        <taxon>Pterygota</taxon>
        <taxon>Neoptera</taxon>
        <taxon>Endopterygota</taxon>
        <taxon>Hymenoptera</taxon>
        <taxon>Apocrita</taxon>
        <taxon>Aculeata</taxon>
        <taxon>Apoidea</taxon>
        <taxon>Anthophila</taxon>
        <taxon>Apidae</taxon>
        <taxon>Melipona</taxon>
    </lineage>
</organism>
<gene>
    <name evidence="2" type="ORF">K0M31_000672</name>
</gene>
<comment type="caution">
    <text evidence="2">The sequence shown here is derived from an EMBL/GenBank/DDBJ whole genome shotgun (WGS) entry which is preliminary data.</text>
</comment>
<sequence length="590" mass="67361">MPERGKFCSSAAIATALAVSGGNQTSSDSETTKLSLYAPNERFTCNSDNLYAVPRIDLHEIEWIEADSLETDVSRFVAGSSTVTTTTTRNNLRKCYRTSTSSGYSSHSPPLSAGSYSCYTSAVSGQNFFRGVPLTMKDQFNGGLAIIHESESIPRPIWPTTFPNPREFHQSDENPEYDTLYTCCGCSCAYTYSYCDWDYEKSANISAHDVLLELSQTLNSVIEGKNAMTPEEILHNISYKVAQGIGLEGELCVYHNSSFFPSKRSFLNDKNSYLLSSNKNSSSKINPVNSKLYNNTRQFYLHNPWYTCVCTCKHTHRFLSSFKNDEQTKMNDESDKKENPVMFLMDNHCQRTNSELMLQNNKNIFESHVCKCLNRSIVGNKKIKNICVNRCIKSERKETININEEIKQDRNKVISNKPEYSMQLECSDGDSFNKGRIFSSNKNNWDYRMQGFAEDLDFTLDVSRAERLGRVIAKAKRKRQWCRALTAFFGLVFFILSVVIVSLSVTKGRKVFGNLILNCPKMVCVPCVAIPILLIIWRFLIQPLFIKWWQFRKKQKELTNKEQPPQLVKECKNGICTLSWTKNQENKKLD</sequence>